<sequence length="210" mass="24474">MKLVIATPSPFARKVRVALREKNIEFNEVVDVPWNKGTITKNFNPLGKIPILIEENKEPLFDSKVIVQYLDHINEAQLMYPKDPQDNISARLIESVADGVCDAIVLVFLENSRNETLRSNDWVQRQEKKIYEGTKYLSDHLGNKKYFVGGHFNIADVCAFSCLEYLDLRFIKFNWKTKYPNLEKYWVIHKDRPSFLNTKPQVQTIEPLVD</sequence>
<evidence type="ECO:0000313" key="4">
    <source>
        <dbReference type="Proteomes" id="UP000028680"/>
    </source>
</evidence>
<dbReference type="InterPro" id="IPR050983">
    <property type="entry name" value="GST_Omega/HSP26"/>
</dbReference>
<dbReference type="PANTHER" id="PTHR43968:SF6">
    <property type="entry name" value="GLUTATHIONE S-TRANSFERASE OMEGA"/>
    <property type="match status" value="1"/>
</dbReference>
<dbReference type="Gene3D" id="1.20.1050.10">
    <property type="match status" value="1"/>
</dbReference>
<name>A0AAN0RGN2_9RHOB</name>
<dbReference type="KEGG" id="ptp:RCA23_c03100"/>
<accession>A0AAN0RGN2</accession>
<gene>
    <name evidence="3" type="ORF">RCA23_c03100</name>
</gene>
<dbReference type="InterPro" id="IPR004045">
    <property type="entry name" value="Glutathione_S-Trfase_N"/>
</dbReference>
<dbReference type="Gene3D" id="3.40.30.10">
    <property type="entry name" value="Glutaredoxin"/>
    <property type="match status" value="1"/>
</dbReference>
<dbReference type="InterPro" id="IPR036282">
    <property type="entry name" value="Glutathione-S-Trfase_C_sf"/>
</dbReference>
<dbReference type="InterPro" id="IPR040079">
    <property type="entry name" value="Glutathione_S-Trfase"/>
</dbReference>
<protein>
    <submittedName>
        <fullName evidence="3">Glutathione S-transferase</fullName>
        <ecNumber evidence="3">2.5.1.18</ecNumber>
    </submittedName>
</protein>
<dbReference type="SUPFAM" id="SSF52833">
    <property type="entry name" value="Thioredoxin-like"/>
    <property type="match status" value="1"/>
</dbReference>
<dbReference type="Pfam" id="PF13410">
    <property type="entry name" value="GST_C_2"/>
    <property type="match status" value="1"/>
</dbReference>
<dbReference type="PANTHER" id="PTHR43968">
    <property type="match status" value="1"/>
</dbReference>
<dbReference type="PROSITE" id="PS50404">
    <property type="entry name" value="GST_NTER"/>
    <property type="match status" value="1"/>
</dbReference>
<dbReference type="SFLD" id="SFLDG00358">
    <property type="entry name" value="Main_(cytGST)"/>
    <property type="match status" value="1"/>
</dbReference>
<proteinExistence type="predicted"/>
<dbReference type="Pfam" id="PF13409">
    <property type="entry name" value="GST_N_2"/>
    <property type="match status" value="1"/>
</dbReference>
<dbReference type="AlphaFoldDB" id="A0AAN0RGN2"/>
<dbReference type="PROSITE" id="PS50405">
    <property type="entry name" value="GST_CTER"/>
    <property type="match status" value="1"/>
</dbReference>
<dbReference type="GO" id="GO:0004364">
    <property type="term" value="F:glutathione transferase activity"/>
    <property type="evidence" value="ECO:0007669"/>
    <property type="project" value="UniProtKB-EC"/>
</dbReference>
<dbReference type="InterPro" id="IPR010987">
    <property type="entry name" value="Glutathione-S-Trfase_C-like"/>
</dbReference>
<dbReference type="Proteomes" id="UP000028680">
    <property type="component" value="Chromosome"/>
</dbReference>
<evidence type="ECO:0000259" key="2">
    <source>
        <dbReference type="PROSITE" id="PS50405"/>
    </source>
</evidence>
<dbReference type="EC" id="2.5.1.18" evidence="3"/>
<feature type="domain" description="GST N-terminal" evidence="1">
    <location>
        <begin position="1"/>
        <end position="78"/>
    </location>
</feature>
<reference evidence="3 4" key="1">
    <citation type="journal article" date="2014" name="ISME J.">
        <title>Adaptation of an abundant Roseobacter RCA organism to pelagic systems revealed by genomic and transcriptomic analyses.</title>
        <authorList>
            <person name="Voget S."/>
            <person name="Wemheuer B."/>
            <person name="Brinkhoff T."/>
            <person name="Vollmers J."/>
            <person name="Dietrich S."/>
            <person name="Giebel H.A."/>
            <person name="Beardsley C."/>
            <person name="Sardemann C."/>
            <person name="Bakenhus I."/>
            <person name="Billerbeck S."/>
            <person name="Daniel R."/>
            <person name="Simon M."/>
        </authorList>
    </citation>
    <scope>NUCLEOTIDE SEQUENCE [LARGE SCALE GENOMIC DNA]</scope>
    <source>
        <strain evidence="3 4">RCA23</strain>
    </source>
</reference>
<dbReference type="RefSeq" id="WP_044048753.1">
    <property type="nucleotide sequence ID" value="NZ_CP003984.1"/>
</dbReference>
<evidence type="ECO:0000259" key="1">
    <source>
        <dbReference type="PROSITE" id="PS50404"/>
    </source>
</evidence>
<dbReference type="SUPFAM" id="SSF47616">
    <property type="entry name" value="GST C-terminal domain-like"/>
    <property type="match status" value="1"/>
</dbReference>
<evidence type="ECO:0000313" key="3">
    <source>
        <dbReference type="EMBL" id="AII85874.1"/>
    </source>
</evidence>
<dbReference type="EMBL" id="CP003984">
    <property type="protein sequence ID" value="AII85874.1"/>
    <property type="molecule type" value="Genomic_DNA"/>
</dbReference>
<dbReference type="InterPro" id="IPR036249">
    <property type="entry name" value="Thioredoxin-like_sf"/>
</dbReference>
<organism evidence="3 4">
    <name type="scientific">Planktomarina temperata RCA23</name>
    <dbReference type="NCBI Taxonomy" id="666509"/>
    <lineage>
        <taxon>Bacteria</taxon>
        <taxon>Pseudomonadati</taxon>
        <taxon>Pseudomonadota</taxon>
        <taxon>Alphaproteobacteria</taxon>
        <taxon>Rhodobacterales</taxon>
        <taxon>Paracoccaceae</taxon>
        <taxon>Planktomarina</taxon>
    </lineage>
</organism>
<dbReference type="GO" id="GO:0005737">
    <property type="term" value="C:cytoplasm"/>
    <property type="evidence" value="ECO:0007669"/>
    <property type="project" value="TreeGrafter"/>
</dbReference>
<keyword evidence="3" id="KW-0808">Transferase</keyword>
<feature type="domain" description="GST C-terminal" evidence="2">
    <location>
        <begin position="86"/>
        <end position="208"/>
    </location>
</feature>
<dbReference type="SFLD" id="SFLDS00019">
    <property type="entry name" value="Glutathione_Transferase_(cytos"/>
    <property type="match status" value="1"/>
</dbReference>
<keyword evidence="4" id="KW-1185">Reference proteome</keyword>